<sequence length="347" mass="37989">MKKILLFTTGGTIASKEGNNGLEPEMDANELLSYMGDLANRYDITCRELLSLDSSNIQAEEWRKIARNIFENLEQYDGIVVTHGTDTMAYTASMLSFMLQNLKVPVVLTGSQMPIDNMLTDARNNLYAAFAAIDAGIAGVSVAFNRRIMLGCRAVKVRTLGFEAFESVNAPYLAEVFANGMRRYHEPEKPVPGSRPGTGASSSEGHHPAVLKDSISTDVFLLKLIPNTKPAIFDALQKLGYKGIVLEAFGAGGLHFFRRNLLEKLEQLTKAGISVVACSQCLYEPSDFSIYEVGRRLLECGVIPGRDMTTEAAVTKLMWALGQTQDPSEVRKIFDTDIAGEVSINGD</sequence>
<evidence type="ECO:0000313" key="13">
    <source>
        <dbReference type="EMBL" id="MDB1999417.1"/>
    </source>
</evidence>
<dbReference type="FunFam" id="3.40.50.1170:FF:000001">
    <property type="entry name" value="L-asparaginase 2"/>
    <property type="match status" value="1"/>
</dbReference>
<evidence type="ECO:0000259" key="10">
    <source>
        <dbReference type="Pfam" id="PF00710"/>
    </source>
</evidence>
<feature type="region of interest" description="Disordered" evidence="9">
    <location>
        <begin position="185"/>
        <end position="207"/>
    </location>
</feature>
<dbReference type="Gene3D" id="3.40.50.1170">
    <property type="entry name" value="L-asparaginase, N-terminal domain"/>
    <property type="match status" value="1"/>
</dbReference>
<name>A0AAW5F7L4_CLOSY</name>
<dbReference type="InterPro" id="IPR027474">
    <property type="entry name" value="L-asparaginase_N"/>
</dbReference>
<dbReference type="Proteomes" id="UP001300871">
    <property type="component" value="Unassembled WGS sequence"/>
</dbReference>
<dbReference type="PANTHER" id="PTHR11707:SF28">
    <property type="entry name" value="60 KDA LYSOPHOSPHOLIPASE"/>
    <property type="match status" value="1"/>
</dbReference>
<dbReference type="PIRSF" id="PIRSF001220">
    <property type="entry name" value="L-ASNase_gatD"/>
    <property type="match status" value="1"/>
</dbReference>
<dbReference type="NCBIfam" id="TIGR00519">
    <property type="entry name" value="asnASE_I"/>
    <property type="match status" value="1"/>
</dbReference>
<dbReference type="PIRSF" id="PIRSF500176">
    <property type="entry name" value="L_ASNase"/>
    <property type="match status" value="1"/>
</dbReference>
<evidence type="ECO:0000256" key="7">
    <source>
        <dbReference type="PROSITE-ProRule" id="PRU10099"/>
    </source>
</evidence>
<reference evidence="12" key="1">
    <citation type="journal article" date="2022" name="Cell Host Microbe">
        <title>Colonization of the live biotherapeutic product VE303 and modulation of the microbiota and metabolites in healthy volunteers.</title>
        <authorList>
            <person name="Dsouza M."/>
            <person name="Menon R."/>
            <person name="Crossette E."/>
            <person name="Bhattarai S.K."/>
            <person name="Schneider J."/>
            <person name="Kim Y.G."/>
            <person name="Reddy S."/>
            <person name="Caballero S."/>
            <person name="Felix C."/>
            <person name="Cornacchione L."/>
            <person name="Hendrickson J."/>
            <person name="Watson A.R."/>
            <person name="Minot S.S."/>
            <person name="Greenfield N."/>
            <person name="Schopf L."/>
            <person name="Szabady R."/>
            <person name="Patarroyo J."/>
            <person name="Smith W."/>
            <person name="Harrison P."/>
            <person name="Kuijper E.J."/>
            <person name="Kelly C.P."/>
            <person name="Olle B."/>
            <person name="Bobilev D."/>
            <person name="Silber J.L."/>
            <person name="Bucci V."/>
            <person name="Roberts B."/>
            <person name="Faith J."/>
            <person name="Norman J.M."/>
        </authorList>
    </citation>
    <scope>NUCLEOTIDE SEQUENCE</scope>
    <source>
        <strain evidence="12">VE303-04</strain>
    </source>
</reference>
<proteinExistence type="inferred from homology"/>
<feature type="active site" description="O-isoaspartyl threonine intermediate" evidence="5">
    <location>
        <position position="12"/>
    </location>
</feature>
<dbReference type="Proteomes" id="UP001203136">
    <property type="component" value="Unassembled WGS sequence"/>
</dbReference>
<protein>
    <recommendedName>
        <fullName evidence="2">asparaginase</fullName>
        <ecNumber evidence="2">3.5.1.1</ecNumber>
    </recommendedName>
</protein>
<keyword evidence="3" id="KW-0378">Hydrolase</keyword>
<evidence type="ECO:0000256" key="9">
    <source>
        <dbReference type="SAM" id="MobiDB-lite"/>
    </source>
</evidence>
<evidence type="ECO:0000256" key="8">
    <source>
        <dbReference type="PROSITE-ProRule" id="PRU10100"/>
    </source>
</evidence>
<dbReference type="SUPFAM" id="SSF53774">
    <property type="entry name" value="Glutaminase/Asparaginase"/>
    <property type="match status" value="1"/>
</dbReference>
<dbReference type="EC" id="3.5.1.1" evidence="2"/>
<dbReference type="GO" id="GO:0006520">
    <property type="term" value="P:amino acid metabolic process"/>
    <property type="evidence" value="ECO:0007669"/>
    <property type="project" value="InterPro"/>
</dbReference>
<evidence type="ECO:0000256" key="6">
    <source>
        <dbReference type="PIRSR" id="PIRSR001220-2"/>
    </source>
</evidence>
<evidence type="ECO:0000256" key="2">
    <source>
        <dbReference type="ARBA" id="ARBA00012920"/>
    </source>
</evidence>
<dbReference type="Pfam" id="PF00710">
    <property type="entry name" value="Asparaginase"/>
    <property type="match status" value="1"/>
</dbReference>
<organism evidence="12 14">
    <name type="scientific">Clostridium symbiosum</name>
    <name type="common">Bacteroides symbiosus</name>
    <dbReference type="NCBI Taxonomy" id="1512"/>
    <lineage>
        <taxon>Bacteria</taxon>
        <taxon>Bacillati</taxon>
        <taxon>Bacillota</taxon>
        <taxon>Clostridia</taxon>
        <taxon>Lachnospirales</taxon>
        <taxon>Lachnospiraceae</taxon>
        <taxon>Otoolea</taxon>
    </lineage>
</organism>
<dbReference type="InterPro" id="IPR040919">
    <property type="entry name" value="Asparaginase_C"/>
</dbReference>
<feature type="binding site" evidence="6">
    <location>
        <position position="54"/>
    </location>
    <ligand>
        <name>substrate</name>
    </ligand>
</feature>
<dbReference type="InterPro" id="IPR027475">
    <property type="entry name" value="Asparaginase/glutaminase_AS2"/>
</dbReference>
<dbReference type="InterPro" id="IPR006033">
    <property type="entry name" value="AsnA_fam"/>
</dbReference>
<feature type="domain" description="L-asparaginase N-terminal" evidence="10">
    <location>
        <begin position="3"/>
        <end position="186"/>
    </location>
</feature>
<dbReference type="PANTHER" id="PTHR11707">
    <property type="entry name" value="L-ASPARAGINASE"/>
    <property type="match status" value="1"/>
</dbReference>
<dbReference type="PROSITE" id="PS00917">
    <property type="entry name" value="ASN_GLN_ASE_2"/>
    <property type="match status" value="1"/>
</dbReference>
<feature type="domain" description="Asparaginase/glutaminase C-terminal" evidence="11">
    <location>
        <begin position="218"/>
        <end position="334"/>
    </location>
</feature>
<dbReference type="RefSeq" id="WP_003502932.1">
    <property type="nucleotide sequence ID" value="NZ_BAABZD010000027.1"/>
</dbReference>
<reference evidence="13" key="2">
    <citation type="submission" date="2023-01" db="EMBL/GenBank/DDBJ databases">
        <title>Human gut microbiome strain richness.</title>
        <authorList>
            <person name="Chen-Liaw A."/>
        </authorList>
    </citation>
    <scope>NUCLEOTIDE SEQUENCE</scope>
    <source>
        <strain evidence="13">B1_m1001713B170214d0_201011</strain>
    </source>
</reference>
<comment type="catalytic activity">
    <reaction evidence="4">
        <text>L-asparagine + H2O = L-aspartate + NH4(+)</text>
        <dbReference type="Rhea" id="RHEA:21016"/>
        <dbReference type="ChEBI" id="CHEBI:15377"/>
        <dbReference type="ChEBI" id="CHEBI:28938"/>
        <dbReference type="ChEBI" id="CHEBI:29991"/>
        <dbReference type="ChEBI" id="CHEBI:58048"/>
        <dbReference type="EC" id="3.5.1.1"/>
    </reaction>
</comment>
<dbReference type="AlphaFoldDB" id="A0AAW5F7L4"/>
<gene>
    <name evidence="12" type="ORF">K5I21_18325</name>
    <name evidence="13" type="ORF">PM006_04340</name>
</gene>
<dbReference type="InterPro" id="IPR020827">
    <property type="entry name" value="Asparaginase/glutaminase_AS1"/>
</dbReference>
<evidence type="ECO:0000256" key="5">
    <source>
        <dbReference type="PIRSR" id="PIRSR001220-1"/>
    </source>
</evidence>
<comment type="similarity">
    <text evidence="1">Belongs to the asparaginase 1 family.</text>
</comment>
<evidence type="ECO:0000313" key="14">
    <source>
        <dbReference type="Proteomes" id="UP001203136"/>
    </source>
</evidence>
<feature type="binding site" evidence="6">
    <location>
        <begin position="85"/>
        <end position="86"/>
    </location>
    <ligand>
        <name>substrate</name>
    </ligand>
</feature>
<dbReference type="GeneID" id="57969244"/>
<evidence type="ECO:0000313" key="12">
    <source>
        <dbReference type="EMBL" id="MCK0087785.1"/>
    </source>
</evidence>
<evidence type="ECO:0000256" key="3">
    <source>
        <dbReference type="ARBA" id="ARBA00022801"/>
    </source>
</evidence>
<dbReference type="InterPro" id="IPR027473">
    <property type="entry name" value="L-asparaginase_C"/>
</dbReference>
<dbReference type="EMBL" id="JAQLGM010000007">
    <property type="protein sequence ID" value="MDB1999417.1"/>
    <property type="molecule type" value="Genomic_DNA"/>
</dbReference>
<dbReference type="SMART" id="SM00870">
    <property type="entry name" value="Asparaginase"/>
    <property type="match status" value="1"/>
</dbReference>
<dbReference type="EMBL" id="JAINVB010000001">
    <property type="protein sequence ID" value="MCK0087785.1"/>
    <property type="molecule type" value="Genomic_DNA"/>
</dbReference>
<dbReference type="InterPro" id="IPR006034">
    <property type="entry name" value="Asparaginase/glutaminase-like"/>
</dbReference>
<dbReference type="PRINTS" id="PR00139">
    <property type="entry name" value="ASNGLNASE"/>
</dbReference>
<feature type="active site" evidence="8">
    <location>
        <position position="85"/>
    </location>
</feature>
<dbReference type="GO" id="GO:0004067">
    <property type="term" value="F:asparaginase activity"/>
    <property type="evidence" value="ECO:0007669"/>
    <property type="project" value="UniProtKB-UniRule"/>
</dbReference>
<comment type="caution">
    <text evidence="12">The sequence shown here is derived from an EMBL/GenBank/DDBJ whole genome shotgun (WGS) entry which is preliminary data.</text>
</comment>
<feature type="active site" evidence="7">
    <location>
        <position position="12"/>
    </location>
</feature>
<dbReference type="PROSITE" id="PS00144">
    <property type="entry name" value="ASN_GLN_ASE_1"/>
    <property type="match status" value="1"/>
</dbReference>
<dbReference type="InterPro" id="IPR041725">
    <property type="entry name" value="L-asparaginase_I"/>
</dbReference>
<evidence type="ECO:0000256" key="1">
    <source>
        <dbReference type="ARBA" id="ARBA00010518"/>
    </source>
</evidence>
<dbReference type="InterPro" id="IPR037152">
    <property type="entry name" value="L-asparaginase_N_sf"/>
</dbReference>
<evidence type="ECO:0000256" key="4">
    <source>
        <dbReference type="ARBA" id="ARBA00049366"/>
    </source>
</evidence>
<dbReference type="Gene3D" id="3.40.50.40">
    <property type="match status" value="1"/>
</dbReference>
<dbReference type="CDD" id="cd08963">
    <property type="entry name" value="L-asparaginase_I"/>
    <property type="match status" value="1"/>
</dbReference>
<dbReference type="SFLD" id="SFLDS00057">
    <property type="entry name" value="Glutaminase/Asparaginase"/>
    <property type="match status" value="1"/>
</dbReference>
<dbReference type="InterPro" id="IPR036152">
    <property type="entry name" value="Asp/glu_Ase-like_sf"/>
</dbReference>
<dbReference type="Pfam" id="PF17763">
    <property type="entry name" value="Asparaginase_C"/>
    <property type="match status" value="1"/>
</dbReference>
<dbReference type="PROSITE" id="PS51732">
    <property type="entry name" value="ASN_GLN_ASE_3"/>
    <property type="match status" value="1"/>
</dbReference>
<accession>A0AAW5F7L4</accession>
<evidence type="ECO:0000259" key="11">
    <source>
        <dbReference type="Pfam" id="PF17763"/>
    </source>
</evidence>